<gene>
    <name evidence="3" type="ORF">ACFVKH_19570</name>
</gene>
<dbReference type="Proteomes" id="UP001600165">
    <property type="component" value="Unassembled WGS sequence"/>
</dbReference>
<feature type="transmembrane region" description="Helical" evidence="2">
    <location>
        <begin position="46"/>
        <end position="69"/>
    </location>
</feature>
<dbReference type="Gene3D" id="3.40.50.300">
    <property type="entry name" value="P-loop containing nucleotide triphosphate hydrolases"/>
    <property type="match status" value="2"/>
</dbReference>
<reference evidence="3 4" key="1">
    <citation type="submission" date="2024-10" db="EMBL/GenBank/DDBJ databases">
        <authorList>
            <person name="Ratan Roy A."/>
            <person name="Morales Sandoval P.H."/>
            <person name="De Los Santos Villalobos S."/>
            <person name="Chakraborty S."/>
            <person name="Mukherjee J."/>
        </authorList>
    </citation>
    <scope>NUCLEOTIDE SEQUENCE [LARGE SCALE GENOMIC DNA]</scope>
    <source>
        <strain evidence="3 4">S1</strain>
    </source>
</reference>
<protein>
    <recommendedName>
        <fullName evidence="5">ATP-binding protein</fullName>
    </recommendedName>
</protein>
<evidence type="ECO:0008006" key="5">
    <source>
        <dbReference type="Google" id="ProtNLM"/>
    </source>
</evidence>
<evidence type="ECO:0000313" key="3">
    <source>
        <dbReference type="EMBL" id="MFE4108485.1"/>
    </source>
</evidence>
<keyword evidence="2" id="KW-1133">Transmembrane helix</keyword>
<proteinExistence type="predicted"/>
<sequence>MTLDVDRDPIRVNKLLGERASIGPIPAEQLLPWVAIGGVSFFVFKMLLAVSFMAWLLIWFWLNGTWWLLTGQKTYQFIKSWVQPPGWDWTNGETLFFRAHEDTAMWQKFRNFLKRNKSIKRETQAGEKQFAPFQDLTHLHSIVEVELGGHRFACLLLYNAAKDQWSAEIPFKLQGLHPQLYRSEVEAAIASIQQGMSEILEGERLRFHTECRSSIQARKSELRTLSRITKMPSVAVMLLDEEVRTRELTEKGARQVWSQTVWATWSTAHAHEQGTDAIGKGVLQVKKLIDKRIRKVAGTEDLHFQRFYLKLIRQIHDSGYVNWRNILETKARLNVEPMTAQELWESLWYRFNRRQAPQLTQYIRVQSTDDGIRQRIPPSGQKDLVTLLLQGDRGRSSCPKHKRQHGYVYVNGLVGKVAVIEAPPELWRNTRQQLKWIWDRLAQAWIRDTECVVEVTHKEAWSTQDELEKMNRQSHFEAQRAALYGTGQDVSASLQRQQAEQALMKIYEGQRPLLVACTFTVWRETERACDEAIAQLCNSFGAAEAVVENDVCWRVWLESLPLNTFPLLTRYNAFSERRIVLDTETVAGFLPLTCPRDIHQRGVELLTEEGGKPLYVDLFSGTGRVLITGTTGSGKSVLGWRFIEDALAQNIPVVGIDLSSGGDSTFQTAVQSLGKYGAYVDILHERLNLLEPPNLLNLEPEDQLQRFKRWKDFVRQAIVAIAMGQINDQQLLERVNSIVLRTLDVFFGDAEITERYNEAIAHGWQSEAWQKMPTLHDFLKFCSREQLDLKSYEEMDARAINQIVAQVGAKLVDPNIGDAIGRPSSVNPEPMITFYALSGLTNESNSYIMALSAQMAALRNALAHDRSLFVGDELSVLLGKRGFAELVGETFATGRKEGISAVILAQDLDAIVECSASAKILTNISTTITGRTTHAGCTAYMQALDYPAEVIKYNATERFKGSKADLFTRWLVEEQGRFWRTRYYANPLMLAALANGEAEQLARSRVMAVYPATTRGYLEGLKDFTAQYVQAMRGAIPFEAITASPQARRRQLTRGEPGQANHLVETRSA</sequence>
<feature type="region of interest" description="Disordered" evidence="1">
    <location>
        <begin position="1047"/>
        <end position="1069"/>
    </location>
</feature>
<evidence type="ECO:0000256" key="2">
    <source>
        <dbReference type="SAM" id="Phobius"/>
    </source>
</evidence>
<name>A0ABW6IK05_9CYAN</name>
<dbReference type="InterPro" id="IPR027417">
    <property type="entry name" value="P-loop_NTPase"/>
</dbReference>
<keyword evidence="2" id="KW-0812">Transmembrane</keyword>
<keyword evidence="4" id="KW-1185">Reference proteome</keyword>
<evidence type="ECO:0000256" key="1">
    <source>
        <dbReference type="SAM" id="MobiDB-lite"/>
    </source>
</evidence>
<organism evidence="3 4">
    <name type="scientific">Almyronema epifaneia S1</name>
    <dbReference type="NCBI Taxonomy" id="2991925"/>
    <lineage>
        <taxon>Bacteria</taxon>
        <taxon>Bacillati</taxon>
        <taxon>Cyanobacteriota</taxon>
        <taxon>Cyanophyceae</taxon>
        <taxon>Nodosilineales</taxon>
        <taxon>Nodosilineaceae</taxon>
        <taxon>Almyronema</taxon>
        <taxon>Almyronema epifaneia</taxon>
    </lineage>
</organism>
<accession>A0ABW6IK05</accession>
<dbReference type="EMBL" id="JBHZOL010000111">
    <property type="protein sequence ID" value="MFE4108485.1"/>
    <property type="molecule type" value="Genomic_DNA"/>
</dbReference>
<comment type="caution">
    <text evidence="3">The sequence shown here is derived from an EMBL/GenBank/DDBJ whole genome shotgun (WGS) entry which is preliminary data.</text>
</comment>
<keyword evidence="2" id="KW-0472">Membrane</keyword>
<dbReference type="SUPFAM" id="SSF52540">
    <property type="entry name" value="P-loop containing nucleoside triphosphate hydrolases"/>
    <property type="match status" value="1"/>
</dbReference>
<evidence type="ECO:0000313" key="4">
    <source>
        <dbReference type="Proteomes" id="UP001600165"/>
    </source>
</evidence>
<dbReference type="RefSeq" id="WP_377968114.1">
    <property type="nucleotide sequence ID" value="NZ_JBHZOL010000111.1"/>
</dbReference>